<evidence type="ECO:0000313" key="3">
    <source>
        <dbReference type="Proteomes" id="UP001519460"/>
    </source>
</evidence>
<accession>A0ABD0J8J7</accession>
<evidence type="ECO:0000313" key="2">
    <source>
        <dbReference type="EMBL" id="KAK7464601.1"/>
    </source>
</evidence>
<protein>
    <submittedName>
        <fullName evidence="2">Uncharacterized protein</fullName>
    </submittedName>
</protein>
<proteinExistence type="predicted"/>
<dbReference type="InterPro" id="IPR042342">
    <property type="entry name" value="TTC22"/>
</dbReference>
<dbReference type="AlphaFoldDB" id="A0ABD0J8J7"/>
<feature type="compositionally biased region" description="Low complexity" evidence="1">
    <location>
        <begin position="375"/>
        <end position="397"/>
    </location>
</feature>
<comment type="caution">
    <text evidence="2">The sequence shown here is derived from an EMBL/GenBank/DDBJ whole genome shotgun (WGS) entry which is preliminary data.</text>
</comment>
<gene>
    <name evidence="2" type="ORF">BaRGS_00037840</name>
</gene>
<organism evidence="2 3">
    <name type="scientific">Batillaria attramentaria</name>
    <dbReference type="NCBI Taxonomy" id="370345"/>
    <lineage>
        <taxon>Eukaryota</taxon>
        <taxon>Metazoa</taxon>
        <taxon>Spiralia</taxon>
        <taxon>Lophotrochozoa</taxon>
        <taxon>Mollusca</taxon>
        <taxon>Gastropoda</taxon>
        <taxon>Caenogastropoda</taxon>
        <taxon>Sorbeoconcha</taxon>
        <taxon>Cerithioidea</taxon>
        <taxon>Batillariidae</taxon>
        <taxon>Batillaria</taxon>
    </lineage>
</organism>
<dbReference type="SUPFAM" id="SSF48452">
    <property type="entry name" value="TPR-like"/>
    <property type="match status" value="1"/>
</dbReference>
<dbReference type="PANTHER" id="PTHR16253:SF0">
    <property type="entry name" value="TETRATRICOPEPTIDE REPEAT PROTEIN 22"/>
    <property type="match status" value="1"/>
</dbReference>
<feature type="region of interest" description="Disordered" evidence="1">
    <location>
        <begin position="369"/>
        <end position="397"/>
    </location>
</feature>
<name>A0ABD0J8J7_9CAEN</name>
<dbReference type="EMBL" id="JACVVK020000583">
    <property type="protein sequence ID" value="KAK7464601.1"/>
    <property type="molecule type" value="Genomic_DNA"/>
</dbReference>
<dbReference type="Proteomes" id="UP001519460">
    <property type="component" value="Unassembled WGS sequence"/>
</dbReference>
<dbReference type="InterPro" id="IPR011990">
    <property type="entry name" value="TPR-like_helical_dom_sf"/>
</dbReference>
<evidence type="ECO:0000256" key="1">
    <source>
        <dbReference type="SAM" id="MobiDB-lite"/>
    </source>
</evidence>
<reference evidence="2 3" key="1">
    <citation type="journal article" date="2023" name="Sci. Data">
        <title>Genome assembly of the Korean intertidal mud-creeper Batillaria attramentaria.</title>
        <authorList>
            <person name="Patra A.K."/>
            <person name="Ho P.T."/>
            <person name="Jun S."/>
            <person name="Lee S.J."/>
            <person name="Kim Y."/>
            <person name="Won Y.J."/>
        </authorList>
    </citation>
    <scope>NUCLEOTIDE SEQUENCE [LARGE SCALE GENOMIC DNA]</scope>
    <source>
        <strain evidence="2">Wonlab-2016</strain>
    </source>
</reference>
<dbReference type="PANTHER" id="PTHR16253">
    <property type="entry name" value="TETRATRICOPEPTIDE REPEAT PROTEIN 22"/>
    <property type="match status" value="1"/>
</dbReference>
<sequence>MCNVQFFRVVISGPQPQPPPYEVLELEREKQWKSFRSRLADFPHSFLLDDKGHLTQDKLKRLEKGLQSALGVGHETVLETARARNLLGYVHWLSKDSTQALLETEKVLAMDGQQMNILSLANKAVMLWWTGDLKEAEKQVDMLDKLRSVHDFDYLLVKAKAELAFSYTRFGPKCESMAIETFRAIIGNSEARATEAQVWKFGLGLTLRRNLKARLASAVCDKDRSAEGYSELLHVFSEPLRLFQDVIGHSDCPSLKAKAYAEIGLLLYMPAEKTALKDDLCENAGLTPTPRRIFRYDRTIDLERPCELLKIAIARRPAATAYHQLGLTYKARAAKAKREQAGGNDCQVRPLGLDEEAEGNGLERHLAQTSLHDPTSASSASTGTACATSSSNNSKSATNALKKVAKSPLGCVTKFKKTDAFVEETVCYLKQGVKFSEDCNMLGIYDLALIYKDLGQLEDAQELLEKMVLDRQHYGEFDKINAYEQRGLVHLEQSKLETDVEKKANLKRKGKAMLYTALSTASKQFSKTPEVRERIGEVWNSPAALFKAVEESDESRRDKLREKAKLFHLIRRYRESLDVLQEIDEQEQPAPEDAKLRIENYVGLQEFGKAVTDLELLRFTSQNPVQLFGDEQFMKKLYIRAATQALVDDSAIAKTYFNSAFEDTFRETRSSITWDVMFLSERENEGAAETLAKLLDDACGLKVTWNEKDVALGTLRLNGVHEVMDKSQVVIVLAGHPSLSDELLFYISHAVLRPTTLTLLVNGTHVPKMLKGLRYLSPERLRELVGVERRADHQGRYSEKEALDIRILFSFLLNVVVD</sequence>
<dbReference type="Gene3D" id="1.25.40.10">
    <property type="entry name" value="Tetratricopeptide repeat domain"/>
    <property type="match status" value="2"/>
</dbReference>
<keyword evidence="3" id="KW-1185">Reference proteome</keyword>